<dbReference type="Gene3D" id="3.40.50.150">
    <property type="entry name" value="Vaccinia Virus protein VP39"/>
    <property type="match status" value="1"/>
</dbReference>
<proteinExistence type="inferred from homology"/>
<protein>
    <recommendedName>
        <fullName evidence="5">tRNA (adenine(58)-N(1))-methyltransferase TrmI</fullName>
        <ecNumber evidence="5">2.1.1.220</ecNumber>
    </recommendedName>
</protein>
<dbReference type="Pfam" id="PF08704">
    <property type="entry name" value="GCD14"/>
    <property type="match status" value="1"/>
</dbReference>
<dbReference type="EC" id="2.1.1.220" evidence="5"/>
<dbReference type="CDD" id="cd02440">
    <property type="entry name" value="AdoMet_MTases"/>
    <property type="match status" value="1"/>
</dbReference>
<dbReference type="Gene3D" id="3.10.330.20">
    <property type="match status" value="1"/>
</dbReference>
<dbReference type="PIRSF" id="PIRSF017269">
    <property type="entry name" value="GCD14"/>
    <property type="match status" value="1"/>
</dbReference>
<dbReference type="Proteomes" id="UP000235731">
    <property type="component" value="Unassembled WGS sequence"/>
</dbReference>
<feature type="binding site" evidence="6">
    <location>
        <position position="169"/>
    </location>
    <ligand>
        <name>S-adenosyl-L-methionine</name>
        <dbReference type="ChEBI" id="CHEBI:59789"/>
    </ligand>
</feature>
<evidence type="ECO:0000256" key="1">
    <source>
        <dbReference type="ARBA" id="ARBA00022603"/>
    </source>
</evidence>
<organism evidence="8 9">
    <name type="scientific">Caldimicrobium thiodismutans</name>
    <dbReference type="NCBI Taxonomy" id="1653476"/>
    <lineage>
        <taxon>Bacteria</taxon>
        <taxon>Pseudomonadati</taxon>
        <taxon>Thermodesulfobacteriota</taxon>
        <taxon>Thermodesulfobacteria</taxon>
        <taxon>Thermodesulfobacteriales</taxon>
        <taxon>Thermodesulfobacteriaceae</taxon>
        <taxon>Caldimicrobium</taxon>
    </lineage>
</organism>
<evidence type="ECO:0000313" key="8">
    <source>
        <dbReference type="EMBL" id="PMP62333.1"/>
    </source>
</evidence>
<evidence type="ECO:0000313" key="9">
    <source>
        <dbReference type="Proteomes" id="UP000235731"/>
    </source>
</evidence>
<accession>A0A2N7PIZ9</accession>
<evidence type="ECO:0000256" key="5">
    <source>
        <dbReference type="PIRNR" id="PIRNR017269"/>
    </source>
</evidence>
<dbReference type="GO" id="GO:0160107">
    <property type="term" value="F:tRNA (adenine(58)-N1)-methyltransferase activity"/>
    <property type="evidence" value="ECO:0007669"/>
    <property type="project" value="UniProtKB-EC"/>
</dbReference>
<dbReference type="InterPro" id="IPR014816">
    <property type="entry name" value="tRNA_MeTrfase_Gcd14"/>
</dbReference>
<evidence type="ECO:0000256" key="4">
    <source>
        <dbReference type="ARBA" id="ARBA00022694"/>
    </source>
</evidence>
<dbReference type="PROSITE" id="PS51620">
    <property type="entry name" value="SAM_TRM61"/>
    <property type="match status" value="1"/>
</dbReference>
<evidence type="ECO:0000256" key="3">
    <source>
        <dbReference type="ARBA" id="ARBA00022691"/>
    </source>
</evidence>
<keyword evidence="4 5" id="KW-0819">tRNA processing</keyword>
<feature type="binding site" evidence="6">
    <location>
        <position position="125"/>
    </location>
    <ligand>
        <name>S-adenosyl-L-methionine</name>
        <dbReference type="ChEBI" id="CHEBI:59789"/>
    </ligand>
</feature>
<dbReference type="PANTHER" id="PTHR12133:SF1">
    <property type="entry name" value="TRNA (ADENINE(58)-N(1))-METHYLTRANSFERASE, MITOCHONDRIAL"/>
    <property type="match status" value="1"/>
</dbReference>
<dbReference type="GO" id="GO:0030488">
    <property type="term" value="P:tRNA methylation"/>
    <property type="evidence" value="ECO:0007669"/>
    <property type="project" value="InterPro"/>
</dbReference>
<evidence type="ECO:0000259" key="7">
    <source>
        <dbReference type="Pfam" id="PF08704"/>
    </source>
</evidence>
<comment type="caution">
    <text evidence="8">The sequence shown here is derived from an EMBL/GenBank/DDBJ whole genome shotgun (WGS) entry which is preliminary data.</text>
</comment>
<comment type="similarity">
    <text evidence="5">Belongs to the class I-like SAM-binding methyltransferase superfamily. TRM61 family.</text>
</comment>
<reference evidence="8 9" key="1">
    <citation type="submission" date="2018-01" db="EMBL/GenBank/DDBJ databases">
        <title>Metagenomic assembled genomes from two thermal pools in the Uzon Caldera, Kamchatka, Russia.</title>
        <authorList>
            <person name="Wilkins L."/>
            <person name="Ettinger C."/>
        </authorList>
    </citation>
    <scope>NUCLEOTIDE SEQUENCE [LARGE SCALE GENOMIC DNA]</scope>
    <source>
        <strain evidence="8">ZAV-15</strain>
    </source>
</reference>
<dbReference type="FunFam" id="3.10.330.20:FF:000003">
    <property type="entry name" value="tRNA (Adenine(58)-N(1))-methyltransferase, mitochondrial isoform X1"/>
    <property type="match status" value="1"/>
</dbReference>
<comment type="subunit">
    <text evidence="5">Homotetramer composed of a dimer of dimers.</text>
</comment>
<dbReference type="PANTHER" id="PTHR12133">
    <property type="entry name" value="TRNA (ADENINE(58)-N(1))-METHYLTRANSFERASE"/>
    <property type="match status" value="1"/>
</dbReference>
<feature type="binding site" evidence="6">
    <location>
        <begin position="104"/>
        <end position="107"/>
    </location>
    <ligand>
        <name>S-adenosyl-L-methionine</name>
        <dbReference type="ChEBI" id="CHEBI:59789"/>
    </ligand>
</feature>
<feature type="domain" description="tRNA (adenine(58)-N(1))-methyltransferase catalytic subunit TRM61 C-terminal" evidence="7">
    <location>
        <begin position="57"/>
        <end position="232"/>
    </location>
</feature>
<dbReference type="InterPro" id="IPR029063">
    <property type="entry name" value="SAM-dependent_MTases_sf"/>
</dbReference>
<dbReference type="InterPro" id="IPR049470">
    <property type="entry name" value="TRM61_C"/>
</dbReference>
<keyword evidence="2 5" id="KW-0808">Transferase</keyword>
<comment type="catalytic activity">
    <reaction evidence="5">
        <text>adenosine(58) in tRNA + S-adenosyl-L-methionine = N(1)-methyladenosine(58) in tRNA + S-adenosyl-L-homocysteine + H(+)</text>
        <dbReference type="Rhea" id="RHEA:43152"/>
        <dbReference type="Rhea" id="RHEA-COMP:10365"/>
        <dbReference type="Rhea" id="RHEA-COMP:10366"/>
        <dbReference type="ChEBI" id="CHEBI:15378"/>
        <dbReference type="ChEBI" id="CHEBI:57856"/>
        <dbReference type="ChEBI" id="CHEBI:59789"/>
        <dbReference type="ChEBI" id="CHEBI:74411"/>
        <dbReference type="ChEBI" id="CHEBI:74491"/>
        <dbReference type="EC" id="2.1.1.220"/>
    </reaction>
</comment>
<sequence>MPLKKGDYVILFHDGKRYLVNLKEDIFHTHKGTLDLSQIEGKEYGEVVFSSKGEKFYLLKPTLFDFLMKLRRETQIIYPKDIGYIIVKLGIREGMKIIECGCGSGALTTALAFFVGDSGKVISYEKEERFIEIARENLKRLNLEKRVIFKHKEVFSVFDEEEVCALFLDVKEPWNLIPAAHKALKGGHPLGILVPTTNQVSLVLKALSEYPFVEIEVLEILLRPYKTNPERLRPEDQMVAHTGYLIFAKKVFEK</sequence>
<comment type="function">
    <text evidence="5">Catalyzes the S-adenosyl-L-methionine-dependent formation of N(1)-methyladenine at position 58 (m1A58) in tRNA.</text>
</comment>
<name>A0A2N7PIZ9_9BACT</name>
<evidence type="ECO:0000256" key="2">
    <source>
        <dbReference type="ARBA" id="ARBA00022679"/>
    </source>
</evidence>
<dbReference type="AlphaFoldDB" id="A0A2N7PIZ9"/>
<keyword evidence="3 5" id="KW-0949">S-adenosyl-L-methionine</keyword>
<dbReference type="EMBL" id="PNIE01000066">
    <property type="protein sequence ID" value="PMP62333.1"/>
    <property type="molecule type" value="Genomic_DNA"/>
</dbReference>
<dbReference type="GO" id="GO:0031515">
    <property type="term" value="C:tRNA (m1A) methyltransferase complex"/>
    <property type="evidence" value="ECO:0007669"/>
    <property type="project" value="UniProtKB-UniRule"/>
</dbReference>
<evidence type="ECO:0000256" key="6">
    <source>
        <dbReference type="PIRSR" id="PIRSR017269-1"/>
    </source>
</evidence>
<gene>
    <name evidence="8" type="ORF">C0197_04865</name>
</gene>
<dbReference type="SUPFAM" id="SSF53335">
    <property type="entry name" value="S-adenosyl-L-methionine-dependent methyltransferases"/>
    <property type="match status" value="1"/>
</dbReference>
<keyword evidence="1 5" id="KW-0489">Methyltransferase</keyword>